<feature type="region of interest" description="Disordered" evidence="4">
    <location>
        <begin position="693"/>
        <end position="757"/>
    </location>
</feature>
<feature type="compositionally biased region" description="Basic and acidic residues" evidence="4">
    <location>
        <begin position="1244"/>
        <end position="1275"/>
    </location>
</feature>
<keyword evidence="3" id="KW-0539">Nucleus</keyword>
<dbReference type="SUPFAM" id="SSF63748">
    <property type="entry name" value="Tudor/PWWP/MBT"/>
    <property type="match status" value="2"/>
</dbReference>
<comment type="subcellular location">
    <subcellularLocation>
        <location evidence="1">Nucleus</location>
    </subcellularLocation>
</comment>
<dbReference type="SUPFAM" id="SSF52113">
    <property type="entry name" value="BRCT domain"/>
    <property type="match status" value="2"/>
</dbReference>
<feature type="region of interest" description="Disordered" evidence="4">
    <location>
        <begin position="505"/>
        <end position="552"/>
    </location>
</feature>
<gene>
    <name evidence="6" type="ORF">LSH36_63g08043</name>
</gene>
<feature type="compositionally biased region" description="Gly residues" evidence="4">
    <location>
        <begin position="94"/>
        <end position="113"/>
    </location>
</feature>
<dbReference type="Proteomes" id="UP001208570">
    <property type="component" value="Unassembled WGS sequence"/>
</dbReference>
<evidence type="ECO:0000313" key="6">
    <source>
        <dbReference type="EMBL" id="KAK2164472.1"/>
    </source>
</evidence>
<feature type="domain" description="BRCT" evidence="5">
    <location>
        <begin position="1777"/>
        <end position="1892"/>
    </location>
</feature>
<dbReference type="InterPro" id="IPR047249">
    <property type="entry name" value="BRCT_p53bp1-like_rpt1"/>
</dbReference>
<dbReference type="InterPro" id="IPR014722">
    <property type="entry name" value="Rib_uL2_dom2"/>
</dbReference>
<dbReference type="EMBL" id="JAODUP010000063">
    <property type="protein sequence ID" value="KAK2164472.1"/>
    <property type="molecule type" value="Genomic_DNA"/>
</dbReference>
<dbReference type="Gene3D" id="2.30.30.140">
    <property type="match status" value="2"/>
</dbReference>
<dbReference type="InterPro" id="IPR047252">
    <property type="entry name" value="TP53BP1-like"/>
</dbReference>
<feature type="compositionally biased region" description="Low complexity" evidence="4">
    <location>
        <begin position="440"/>
        <end position="450"/>
    </location>
</feature>
<evidence type="ECO:0000259" key="5">
    <source>
        <dbReference type="PROSITE" id="PS50172"/>
    </source>
</evidence>
<feature type="region of interest" description="Disordered" evidence="4">
    <location>
        <begin position="434"/>
        <end position="458"/>
    </location>
</feature>
<feature type="region of interest" description="Disordered" evidence="4">
    <location>
        <begin position="1670"/>
        <end position="1761"/>
    </location>
</feature>
<dbReference type="GO" id="GO:0045944">
    <property type="term" value="P:positive regulation of transcription by RNA polymerase II"/>
    <property type="evidence" value="ECO:0007669"/>
    <property type="project" value="TreeGrafter"/>
</dbReference>
<feature type="compositionally biased region" description="Low complexity" evidence="4">
    <location>
        <begin position="312"/>
        <end position="345"/>
    </location>
</feature>
<feature type="compositionally biased region" description="Basic and acidic residues" evidence="4">
    <location>
        <begin position="346"/>
        <end position="375"/>
    </location>
</feature>
<dbReference type="GO" id="GO:0000077">
    <property type="term" value="P:DNA damage checkpoint signaling"/>
    <property type="evidence" value="ECO:0007669"/>
    <property type="project" value="TreeGrafter"/>
</dbReference>
<keyword evidence="7" id="KW-1185">Reference proteome</keyword>
<dbReference type="PROSITE" id="PS50172">
    <property type="entry name" value="BRCT"/>
    <property type="match status" value="1"/>
</dbReference>
<feature type="compositionally biased region" description="Basic residues" evidence="4">
    <location>
        <begin position="290"/>
        <end position="309"/>
    </location>
</feature>
<dbReference type="InterPro" id="IPR002999">
    <property type="entry name" value="Tudor"/>
</dbReference>
<evidence type="ECO:0000256" key="1">
    <source>
        <dbReference type="ARBA" id="ARBA00004123"/>
    </source>
</evidence>
<dbReference type="Gene3D" id="3.40.50.10190">
    <property type="entry name" value="BRCT domain"/>
    <property type="match status" value="2"/>
</dbReference>
<evidence type="ECO:0000256" key="4">
    <source>
        <dbReference type="SAM" id="MobiDB-lite"/>
    </source>
</evidence>
<feature type="region of interest" description="Disordered" evidence="4">
    <location>
        <begin position="1455"/>
        <end position="1474"/>
    </location>
</feature>
<dbReference type="Gene3D" id="2.30.30.30">
    <property type="match status" value="1"/>
</dbReference>
<dbReference type="CDD" id="cd20383">
    <property type="entry name" value="Tudor_53BP1"/>
    <property type="match status" value="2"/>
</dbReference>
<protein>
    <recommendedName>
        <fullName evidence="5">BRCT domain-containing protein</fullName>
    </recommendedName>
</protein>
<dbReference type="GO" id="GO:0005634">
    <property type="term" value="C:nucleus"/>
    <property type="evidence" value="ECO:0007669"/>
    <property type="project" value="UniProtKB-SubCell"/>
</dbReference>
<feature type="compositionally biased region" description="Polar residues" evidence="4">
    <location>
        <begin position="978"/>
        <end position="1001"/>
    </location>
</feature>
<keyword evidence="2" id="KW-0227">DNA damage</keyword>
<feature type="compositionally biased region" description="Polar residues" evidence="4">
    <location>
        <begin position="1031"/>
        <end position="1049"/>
    </location>
</feature>
<feature type="region of interest" description="Disordered" evidence="4">
    <location>
        <begin position="978"/>
        <end position="1002"/>
    </location>
</feature>
<feature type="compositionally biased region" description="Polar residues" evidence="4">
    <location>
        <begin position="55"/>
        <end position="68"/>
    </location>
</feature>
<dbReference type="CDD" id="cd17724">
    <property type="entry name" value="BRCT_p53bp1_rpt2"/>
    <property type="match status" value="1"/>
</dbReference>
<feature type="compositionally biased region" description="Acidic residues" evidence="4">
    <location>
        <begin position="114"/>
        <end position="137"/>
    </location>
</feature>
<dbReference type="Pfam" id="PF18428">
    <property type="entry name" value="BRCT_3"/>
    <property type="match status" value="1"/>
</dbReference>
<feature type="compositionally biased region" description="Basic and acidic residues" evidence="4">
    <location>
        <begin position="834"/>
        <end position="843"/>
    </location>
</feature>
<feature type="compositionally biased region" description="Low complexity" evidence="4">
    <location>
        <begin position="139"/>
        <end position="166"/>
    </location>
</feature>
<dbReference type="InterPro" id="IPR001357">
    <property type="entry name" value="BRCT_dom"/>
</dbReference>
<dbReference type="CDD" id="cd17745">
    <property type="entry name" value="BRCT_p53bp1_rpt1"/>
    <property type="match status" value="1"/>
</dbReference>
<organism evidence="6 7">
    <name type="scientific">Paralvinella palmiformis</name>
    <dbReference type="NCBI Taxonomy" id="53620"/>
    <lineage>
        <taxon>Eukaryota</taxon>
        <taxon>Metazoa</taxon>
        <taxon>Spiralia</taxon>
        <taxon>Lophotrochozoa</taxon>
        <taxon>Annelida</taxon>
        <taxon>Polychaeta</taxon>
        <taxon>Sedentaria</taxon>
        <taxon>Canalipalpata</taxon>
        <taxon>Terebellida</taxon>
        <taxon>Terebelliformia</taxon>
        <taxon>Alvinellidae</taxon>
        <taxon>Paralvinella</taxon>
    </lineage>
</organism>
<evidence type="ECO:0000256" key="3">
    <source>
        <dbReference type="ARBA" id="ARBA00023242"/>
    </source>
</evidence>
<feature type="compositionally biased region" description="Basic and acidic residues" evidence="4">
    <location>
        <begin position="1078"/>
        <end position="1098"/>
    </location>
</feature>
<dbReference type="InterPro" id="IPR015125">
    <property type="entry name" value="53-BP1_Tudor"/>
</dbReference>
<proteinExistence type="predicted"/>
<feature type="compositionally biased region" description="Low complexity" evidence="4">
    <location>
        <begin position="260"/>
        <end position="280"/>
    </location>
</feature>
<dbReference type="SMART" id="SM00333">
    <property type="entry name" value="TUDOR"/>
    <property type="match status" value="2"/>
</dbReference>
<reference evidence="6" key="1">
    <citation type="journal article" date="2023" name="Mol. Biol. Evol.">
        <title>Third-Generation Sequencing Reveals the Adaptive Role of the Epigenome in Three Deep-Sea Polychaetes.</title>
        <authorList>
            <person name="Perez M."/>
            <person name="Aroh O."/>
            <person name="Sun Y."/>
            <person name="Lan Y."/>
            <person name="Juniper S.K."/>
            <person name="Young C.R."/>
            <person name="Angers B."/>
            <person name="Qian P.Y."/>
        </authorList>
    </citation>
    <scope>NUCLEOTIDE SEQUENCE</scope>
    <source>
        <strain evidence="6">P08H-3</strain>
    </source>
</reference>
<feature type="region of interest" description="Disordered" evidence="4">
    <location>
        <begin position="1031"/>
        <end position="1101"/>
    </location>
</feature>
<dbReference type="Pfam" id="PF18115">
    <property type="entry name" value="Tudor_3"/>
    <property type="match status" value="1"/>
</dbReference>
<sequence>MDKEDSFFYVLNSQEDSCTSHSCAVRNVLRTLTALNSKPDTMKLIDIDVKVKSAAASTDGSQETNVDPAQQAGGGENEPGQSPGDVDDDDDNQGAGGANSGQSGNSGGDGNGGGDDDDHSDNDDNDDDNDDDDDDEGQPSLPSTNSSNNSGPSSVPELVRPPTLDRTPPRTAPPQQHLSDIDAVGYQSNAPRGSGDNPIEISESEGGISDAPTAVVSDTEGRGQVIGERSQHEPGFSSPGRLTVGTMSCHGRSSASVSPRAGATSSALSTLSSVSSGSSGSERETESMRPPRKRPPGKLHQGPLKRKRPAASDYSSGTDNTSTTTTTTTSTTSKTSTTTSDTSGSRSHDTSGDQSHDTSGDQSHDTSCEEPHDPPADAEDGQQSSQQDMFGDNQDVGGSRRQPFGGSVVQEIFCTPAEKISSLCLSGQSLMVPETMDDGSQSQSIIPPSQDAYDPVPFLVPSTPTACITDLQRRKIKERFNKDVDSSNEKSESLHLFLTSTEQKFSSMENDDNNVSDVEAGGRIPSTRRTDNLSSQRIDRSQSSNSNSAVTVVEREERIDNNQEDIVQPTQDLALRMTPSQDPSLQISDTELIKGQYNLSLPKSDNVSTVHDTMVPPTVIPQISASDGAHERNTVSQSESSLKLQLMCTETEDTNDNHQPVFRLDKPVLSVITQHAEDVSDLSSLPSAKIKMVPSKNSDVIADKEKDDHNDDDDDDDDNSLGARESQEKTIYYLDTDPHNEHIDGFPSLGQPEYDEQGSVTQEYDYTKLVNKNWQKMQLDSETIDFRSRLYQDTLAVDGEPGTKGVGGVKDVGQIESDKHRRSEGIKQPSRPEMTSKRSHIEGHMTSGQAKEDPYDYRMSQSQRDKKWRDQVIRLAEKTRSKTVNNGDEIVVAAQSSVSGKVSEGHGLGINPRTTSTQIVSDSVQDPTEIAVLGHSYHTITIKTVYCHTVTLQQERIGGRTINSRVINQNYKTMSQSVETADDSFSSSSPANARHSLSSGNLGDISSIEVSSAPNSRVNSNVTSPLSCIDQGTSATTASPSLSKSTSGSDAALQVRGHGILRRSHGGASTGPTRKKGWRSDPSKSMDRADPQRTKDLSKASIDMEIMNKDLMREDVGETCLAEKVEMNKIPHDQKIGKRSDSRVAQSEVLLLPAASTLSDGDEKMHLVPGDPANRQKNHSAENVTSEDANLLHTETEVVMEESHSVVVVEHQISDERSFKAKRKRQLSTARDSSATKPPTKITVRRDTDEETEGRKTNQDKRSTSKEWDSERDVSPEIPVTGSINMRSRTGPQNVVTATLDTRNLKTGTPVFAMWKDKHYYPAHIINTLKNKYMVGFEDGDTRQVKEADIIVCDLLPQGQQVMASRNGGDFEAGVIIELAFEGDKKGCEVKFHDDTSEFMARNQVILDPEQARMFKENLSNRDDSESVLQPERLQPSRIIGELVVIPQKSVKCNEPETTKSRIRSDDNLKKKEQNKSKNLMKLEENVDDAKVSTKKQNLLSSCEQSKLMTAVTENYVPFVPYLVLSSFLPAGTPVYAMWHDKHFYPGTIKSAKAEGMDKYEIRFDDGDVCLVRESDMIVCELVTVGQDVLAERRSTEGHEPGVVFGHYKRDDDFGYVVEFTDMKRERISRSDVILRLDQARSLIADIRGPIPSPQKTAADLSLDNLIDGKRKRVITPNPDKENSNRKMTGDNKRVPRSDDKRDKGREKSESSKKRNKLLTPSATSTPTPKRRNVITHIENSPSLTRILKGSAETKPSPRKSRAVLFPSEIKGPIPDDGSNLFKGITFILTFVDKSNDKSSSSDINDVTQDEEVPFDKEYLQEQIIAGGGVILDQFDRHKVEAAKCCYLVSNTCHRTIKYFCSLAVGIPCLSHLWIRDACRSGECPDIKSYLLPAGYNIEKKRFDQWTDHSGGLRGFNVYLTSNNKTFMSLWQLVLMCSPCNVIDKLPSPKKAKSMKLHVISDHLCDHQVAGQVKQIGLPHLSSEWIIQCLISGEKVNYTGHPKYRWDYHEC</sequence>
<feature type="compositionally biased region" description="Polar residues" evidence="4">
    <location>
        <begin position="1227"/>
        <end position="1237"/>
    </location>
</feature>
<dbReference type="Pfam" id="PF09038">
    <property type="entry name" value="53-BP1_Tudor"/>
    <property type="match status" value="1"/>
</dbReference>
<feature type="region of interest" description="Disordered" evidence="4">
    <location>
        <begin position="53"/>
        <end position="404"/>
    </location>
</feature>
<dbReference type="PANTHER" id="PTHR15321">
    <property type="entry name" value="TUMOR SUPPRESSOR P53-BINDING PROTEIN 1"/>
    <property type="match status" value="1"/>
</dbReference>
<evidence type="ECO:0000313" key="7">
    <source>
        <dbReference type="Proteomes" id="UP001208570"/>
    </source>
</evidence>
<feature type="region of interest" description="Disordered" evidence="4">
    <location>
        <begin position="817"/>
        <end position="863"/>
    </location>
</feature>
<accession>A0AAD9K437</accession>
<feature type="compositionally biased region" description="Acidic residues" evidence="4">
    <location>
        <begin position="710"/>
        <end position="719"/>
    </location>
</feature>
<dbReference type="PANTHER" id="PTHR15321:SF3">
    <property type="entry name" value="TP53-BINDING PROTEIN 1"/>
    <property type="match status" value="1"/>
</dbReference>
<dbReference type="InterPro" id="IPR047250">
    <property type="entry name" value="BRCT_p53bp1-like_rpt2"/>
</dbReference>
<feature type="compositionally biased region" description="Basic and acidic residues" evidence="4">
    <location>
        <begin position="1679"/>
        <end position="1713"/>
    </location>
</feature>
<dbReference type="SMART" id="SM00292">
    <property type="entry name" value="BRCT"/>
    <property type="match status" value="2"/>
</dbReference>
<feature type="region of interest" description="Disordered" evidence="4">
    <location>
        <begin position="1216"/>
        <end position="1289"/>
    </location>
</feature>
<evidence type="ECO:0000256" key="2">
    <source>
        <dbReference type="ARBA" id="ARBA00022763"/>
    </source>
</evidence>
<comment type="caution">
    <text evidence="6">The sequence shown here is derived from an EMBL/GenBank/DDBJ whole genome shotgun (WGS) entry which is preliminary data.</text>
</comment>
<dbReference type="GO" id="GO:0042393">
    <property type="term" value="F:histone binding"/>
    <property type="evidence" value="ECO:0007669"/>
    <property type="project" value="TreeGrafter"/>
</dbReference>
<name>A0AAD9K437_9ANNE</name>
<dbReference type="InterPro" id="IPR036420">
    <property type="entry name" value="BRCT_dom_sf"/>
</dbReference>
<feature type="compositionally biased region" description="Polar residues" evidence="4">
    <location>
        <begin position="532"/>
        <end position="550"/>
    </location>
</feature>
<dbReference type="InterPro" id="IPR041297">
    <property type="entry name" value="Crb2_Tudor"/>
</dbReference>